<evidence type="ECO:0000256" key="8">
    <source>
        <dbReference type="ARBA" id="ARBA00023180"/>
    </source>
</evidence>
<evidence type="ECO:0000313" key="18">
    <source>
        <dbReference type="Proteomes" id="UP000332933"/>
    </source>
</evidence>
<feature type="domain" description="UGGT thioredoxin-like" evidence="11">
    <location>
        <begin position="39"/>
        <end position="236"/>
    </location>
</feature>
<keyword evidence="18" id="KW-1185">Reference proteome</keyword>
<dbReference type="InterPro" id="IPR009448">
    <property type="entry name" value="UDP-g_GGtrans"/>
</dbReference>
<dbReference type="Pfam" id="PF18402">
    <property type="entry name" value="Thioredoxin_14"/>
    <property type="match status" value="1"/>
</dbReference>
<evidence type="ECO:0000256" key="5">
    <source>
        <dbReference type="ARBA" id="ARBA00022679"/>
    </source>
</evidence>
<evidence type="ECO:0000259" key="14">
    <source>
        <dbReference type="Pfam" id="PF18403"/>
    </source>
</evidence>
<dbReference type="PANTHER" id="PTHR11226">
    <property type="entry name" value="UDP-GLUCOSE GLYCOPROTEIN:GLUCOSYLTRANSFERASE"/>
    <property type="match status" value="1"/>
</dbReference>
<dbReference type="InterPro" id="IPR040693">
    <property type="entry name" value="UGGT_TRXL_1"/>
</dbReference>
<reference evidence="17 18" key="1">
    <citation type="submission" date="2019-03" db="EMBL/GenBank/DDBJ databases">
        <authorList>
            <person name="Gaulin E."/>
            <person name="Dumas B."/>
        </authorList>
    </citation>
    <scope>NUCLEOTIDE SEQUENCE [LARGE SCALE GENOMIC DNA]</scope>
    <source>
        <strain evidence="17">CBS 568.67</strain>
    </source>
</reference>
<evidence type="ECO:0000256" key="3">
    <source>
        <dbReference type="ARBA" id="ARBA00004922"/>
    </source>
</evidence>
<dbReference type="Proteomes" id="UP000332933">
    <property type="component" value="Unassembled WGS sequence"/>
</dbReference>
<protein>
    <submittedName>
        <fullName evidence="17">Aste57867_15229 protein</fullName>
    </submittedName>
</protein>
<name>A0A485L3Y4_9STRA</name>
<dbReference type="InterPro" id="IPR040694">
    <property type="entry name" value="UGGT_TRXL_2"/>
</dbReference>
<dbReference type="SUPFAM" id="SSF53448">
    <property type="entry name" value="Nucleotide-diphospho-sugar transferases"/>
    <property type="match status" value="1"/>
</dbReference>
<accession>A0A485L3Y4</accession>
<sequence>MRMSLRAFLGLALFVGASDARQVHVNLTTSYLSSHLHPVLETSEFLSQEDPAIFFSYLGAVDVRLNAVKDKKGVDYRQLALESAADVLPPSSALTRLLPFVLDTRAFSPAIEMFNQLAIESFYKACPEQKVSAWAVIYHDSGCADHVVCDIKDFTPSMLSKTDTADTQQACAASGQHDFQLPVDHVFPNAKRTGSAHVIVYGTPTTPSFRAFHSTFLPLATAGDISYIVRHAPQDNTLPVAVQGYGVTLNIKNMEYKTIDDSKDGSGTHKQHHATPTDDDEDEFIVSVMTKKKEEVAKALREYQLEFEDVVDEDEEADFDDLSVTPWQLSQLGYLATQNIMTAEDPLKRLQLLSQNFPKYAATLALSPYPILDEIREEMNHARGQVTAKRLNNRLVINGLPVDLNEYGFNAFDLLKTMTGELRLMDTLRELDPSGAIKSAMASMSSQTSDVRVSVRGPVDGNAPLYLNSIETDDITADWPTDISSLRGPSWNLIYLRKTMYEVILVVDPTSKVGIEALSEVNYLRMRQAPVQFGVLWTSKEFLTMTHEERRAYKPSLEEKSPANVFHFTKLFHAARKHSKTAADEFLREFLSLKGEVTVKESMMIYTQAIGNRYSKDTWAEDAKELLHGDEDNEHVWAMTDLVRSKNLPVNSHIFNGVVRPHVNVQEEIMSHFGRDQPLYQSLVRDNKITDDADMLNELLGSEAAYAVHCPWFDSKYEVPKIDLNWKDEAWKDVGAFHAAGTATKPKRQNVVVLANLDTPYGAQSAYQALKSVADNPEIRVSIIHTAPPTTNTLGNRVAFILSQIGHTDSTTYSAVILEVLRLMTKKSEADALTHGRLFLQLHVDAHPKDSVLGQFAAWLTETPLFRHPLLAKAIEYKHAVLINGRPLELEETPLSAELFDGLVQYEFNFRSKTVSKAYVSQFKHDELSVADAADRSHAFYHIVEAVDQYLKTPRVTPAVEELLPSFAYETKTTDASAIDIVAYLDPLSETAQRASGILRMLESTLGAKITLVLLAAPSYDEFPLKRFYRFLWGSHSASQVEFQRLPRQPVLTMNLETPELWNVQMIRSDTDVDNIQHNASATYYIKDVLVYGQCMDRTTPHYPSLPNGLQLVLERTAGTLSVHKDTVVMKNLGYFQLQAAPGVWQLGLAKGRHSTIYEMIDEEERVNSVRVVVYDFMSSIMQLEVKKRVGQESVRLLDDSNSDNDAENKAEKEEEKSYWSSLVNWGTKKPESTRTGDTIHVFSLATGHLYERMLKLMMLSVLKRTNNPVTFWLLENFLSPDFKNSVPVLQAEFGMDIRLITYKWPNWLRRQTEKQHILFRLAAQSSTFFSVWRRNQLGQNYSYYIYC</sequence>
<evidence type="ECO:0000256" key="1">
    <source>
        <dbReference type="ARBA" id="ARBA00001913"/>
    </source>
</evidence>
<dbReference type="Pfam" id="PF18401">
    <property type="entry name" value="Thioredoxin_13"/>
    <property type="match status" value="1"/>
</dbReference>
<comment type="similarity">
    <text evidence="4">Belongs to the glycosyltransferase 8 family.</text>
</comment>
<dbReference type="Pfam" id="PF18400">
    <property type="entry name" value="Thioredoxin_12"/>
    <property type="match status" value="1"/>
</dbReference>
<evidence type="ECO:0000256" key="10">
    <source>
        <dbReference type="SAM" id="SignalP"/>
    </source>
</evidence>
<dbReference type="PANTHER" id="PTHR11226:SF0">
    <property type="entry name" value="UDP-GLUCOSE:GLYCOPROTEIN GLUCOSYLTRANSFERASE"/>
    <property type="match status" value="1"/>
</dbReference>
<evidence type="ECO:0000313" key="16">
    <source>
        <dbReference type="EMBL" id="KAF0693842.1"/>
    </source>
</evidence>
<dbReference type="Pfam" id="PF18403">
    <property type="entry name" value="Thioredoxin_15"/>
    <property type="match status" value="1"/>
</dbReference>
<feature type="domain" description="Glucosyltransferase 24 catalytic" evidence="15">
    <location>
        <begin position="1240"/>
        <end position="1320"/>
    </location>
</feature>
<reference evidence="16" key="2">
    <citation type="submission" date="2019-06" db="EMBL/GenBank/DDBJ databases">
        <title>Genomics analysis of Aphanomyces spp. identifies a new class of oomycete effector associated with host adaptation.</title>
        <authorList>
            <person name="Gaulin E."/>
        </authorList>
    </citation>
    <scope>NUCLEOTIDE SEQUENCE</scope>
    <source>
        <strain evidence="16">CBS 578.67</strain>
    </source>
</reference>
<dbReference type="EMBL" id="VJMH01005639">
    <property type="protein sequence ID" value="KAF0693842.1"/>
    <property type="molecule type" value="Genomic_DNA"/>
</dbReference>
<gene>
    <name evidence="17" type="primary">Aste57867_15229</name>
    <name evidence="16" type="ORF">As57867_015173</name>
    <name evidence="17" type="ORF">ASTE57867_15229</name>
</gene>
<feature type="domain" description="UDP-glucose:glycoprotein glucosyltransferase thioredoxin-like" evidence="14">
    <location>
        <begin position="728"/>
        <end position="934"/>
    </location>
</feature>
<dbReference type="GO" id="GO:0036503">
    <property type="term" value="P:ERAD pathway"/>
    <property type="evidence" value="ECO:0007669"/>
    <property type="project" value="TreeGrafter"/>
</dbReference>
<dbReference type="InterPro" id="IPR040692">
    <property type="entry name" value="UGGT_TRXL_3"/>
</dbReference>
<dbReference type="EMBL" id="CAADRA010005660">
    <property type="protein sequence ID" value="VFT92038.1"/>
    <property type="molecule type" value="Genomic_DNA"/>
</dbReference>
<organism evidence="17 18">
    <name type="scientific">Aphanomyces stellatus</name>
    <dbReference type="NCBI Taxonomy" id="120398"/>
    <lineage>
        <taxon>Eukaryota</taxon>
        <taxon>Sar</taxon>
        <taxon>Stramenopiles</taxon>
        <taxon>Oomycota</taxon>
        <taxon>Saprolegniomycetes</taxon>
        <taxon>Saprolegniales</taxon>
        <taxon>Verrucalvaceae</taxon>
        <taxon>Aphanomyces</taxon>
    </lineage>
</organism>
<feature type="domain" description="UGGT thioredoxin-like" evidence="13">
    <location>
        <begin position="460"/>
        <end position="699"/>
    </location>
</feature>
<keyword evidence="8" id="KW-0325">Glycoprotein</keyword>
<feature type="region of interest" description="Disordered" evidence="9">
    <location>
        <begin position="259"/>
        <end position="280"/>
    </location>
</feature>
<evidence type="ECO:0000256" key="6">
    <source>
        <dbReference type="ARBA" id="ARBA00022729"/>
    </source>
</evidence>
<keyword evidence="5" id="KW-0808">Transferase</keyword>
<evidence type="ECO:0000259" key="13">
    <source>
        <dbReference type="Pfam" id="PF18402"/>
    </source>
</evidence>
<evidence type="ECO:0000259" key="12">
    <source>
        <dbReference type="Pfam" id="PF18401"/>
    </source>
</evidence>
<evidence type="ECO:0000259" key="15">
    <source>
        <dbReference type="Pfam" id="PF18404"/>
    </source>
</evidence>
<dbReference type="Pfam" id="PF06427">
    <property type="entry name" value="UDP-g_GGTase"/>
    <property type="match status" value="1"/>
</dbReference>
<dbReference type="GO" id="GO:0051082">
    <property type="term" value="F:unfolded protein binding"/>
    <property type="evidence" value="ECO:0007669"/>
    <property type="project" value="TreeGrafter"/>
</dbReference>
<proteinExistence type="inferred from homology"/>
<feature type="chain" id="PRO_5036116329" evidence="10">
    <location>
        <begin position="21"/>
        <end position="1348"/>
    </location>
</feature>
<comment type="pathway">
    <text evidence="3">Protein modification; protein glycosylation.</text>
</comment>
<evidence type="ECO:0000256" key="7">
    <source>
        <dbReference type="ARBA" id="ARBA00022824"/>
    </source>
</evidence>
<dbReference type="OrthoDB" id="27683at2759"/>
<dbReference type="UniPathway" id="UPA00378"/>
<keyword evidence="6 10" id="KW-0732">Signal</keyword>
<evidence type="ECO:0000259" key="11">
    <source>
        <dbReference type="Pfam" id="PF18400"/>
    </source>
</evidence>
<keyword evidence="7" id="KW-0256">Endoplasmic reticulum</keyword>
<comment type="cofactor">
    <cofactor evidence="1">
        <name>Ca(2+)</name>
        <dbReference type="ChEBI" id="CHEBI:29108"/>
    </cofactor>
</comment>
<evidence type="ECO:0000256" key="4">
    <source>
        <dbReference type="ARBA" id="ARBA00006351"/>
    </source>
</evidence>
<feature type="signal peptide" evidence="10">
    <location>
        <begin position="1"/>
        <end position="20"/>
    </location>
</feature>
<evidence type="ECO:0000313" key="17">
    <source>
        <dbReference type="EMBL" id="VFT92038.1"/>
    </source>
</evidence>
<dbReference type="InterPro" id="IPR040497">
    <property type="entry name" value="Glyco_transf_24"/>
</dbReference>
<evidence type="ECO:0000256" key="9">
    <source>
        <dbReference type="SAM" id="MobiDB-lite"/>
    </source>
</evidence>
<dbReference type="GO" id="GO:0018279">
    <property type="term" value="P:protein N-linked glycosylation via asparagine"/>
    <property type="evidence" value="ECO:0007669"/>
    <property type="project" value="TreeGrafter"/>
</dbReference>
<dbReference type="GO" id="GO:0005788">
    <property type="term" value="C:endoplasmic reticulum lumen"/>
    <property type="evidence" value="ECO:0007669"/>
    <property type="project" value="UniProtKB-SubCell"/>
</dbReference>
<dbReference type="Pfam" id="PF18404">
    <property type="entry name" value="Glyco_transf_24"/>
    <property type="match status" value="1"/>
</dbReference>
<feature type="domain" description="UGGT thioredoxin-like" evidence="12">
    <location>
        <begin position="323"/>
        <end position="435"/>
    </location>
</feature>
<dbReference type="InterPro" id="IPR029044">
    <property type="entry name" value="Nucleotide-diphossugar_trans"/>
</dbReference>
<comment type="subcellular location">
    <subcellularLocation>
        <location evidence="2">Endoplasmic reticulum lumen</location>
    </subcellularLocation>
</comment>
<dbReference type="InterPro" id="IPR040525">
    <property type="entry name" value="UGGT_TRXL_4"/>
</dbReference>
<dbReference type="GO" id="GO:0003980">
    <property type="term" value="F:UDP-glucose:glycoprotein glucosyltransferase activity"/>
    <property type="evidence" value="ECO:0007669"/>
    <property type="project" value="InterPro"/>
</dbReference>
<evidence type="ECO:0000256" key="2">
    <source>
        <dbReference type="ARBA" id="ARBA00004319"/>
    </source>
</evidence>